<keyword evidence="4" id="KW-1185">Reference proteome</keyword>
<evidence type="ECO:0000256" key="1">
    <source>
        <dbReference type="ARBA" id="ARBA00008007"/>
    </source>
</evidence>
<comment type="similarity">
    <text evidence="1">Belongs to the ComF/GntX family.</text>
</comment>
<dbReference type="PANTHER" id="PTHR47505">
    <property type="entry name" value="DNA UTILIZATION PROTEIN YHGH"/>
    <property type="match status" value="1"/>
</dbReference>
<protein>
    <submittedName>
        <fullName evidence="3">ComF family protein</fullName>
    </submittedName>
</protein>
<organism evidence="3 4">
    <name type="scientific">Thermoflexus hugenholtzii JAD2</name>
    <dbReference type="NCBI Taxonomy" id="877466"/>
    <lineage>
        <taxon>Bacteria</taxon>
        <taxon>Bacillati</taxon>
        <taxon>Chloroflexota</taxon>
        <taxon>Thermoflexia</taxon>
        <taxon>Thermoflexales</taxon>
        <taxon>Thermoflexaceae</taxon>
        <taxon>Thermoflexus</taxon>
    </lineage>
</organism>
<dbReference type="EMBL" id="FYEK01000077">
    <property type="protein sequence ID" value="SNB75634.1"/>
    <property type="molecule type" value="Genomic_DNA"/>
</dbReference>
<sequence>MRRISLPVRLTLPFRILEEALDLLFPPRCAGCGRPGAFWCAACAAAVIPIMPPVCPGCGIPWPEGDRCPTCRADPPRLAGIRSACLYRGPLRRAVHRLKFHGRYAVARALAPLMADGWTRFALEADLLIPVPAHRGRERQRGYNQAALLAEALAEHLSLPVHPEALRRVRATPSQVGLDHLARRANVQGVFQADPRWIAGRRVAVIDDVCTSGATLEACAAALYQAGAVTVWGFTLARVILRRSLSIPLGGAYGADRAGTEH</sequence>
<gene>
    <name evidence="3" type="ORF">SAMN02746019_00020130</name>
</gene>
<dbReference type="RefSeq" id="WP_088572444.1">
    <property type="nucleotide sequence ID" value="NZ_FYEK01000077.1"/>
</dbReference>
<reference evidence="4" key="1">
    <citation type="submission" date="2017-06" db="EMBL/GenBank/DDBJ databases">
        <authorList>
            <person name="Varghese N."/>
            <person name="Submissions S."/>
        </authorList>
    </citation>
    <scope>NUCLEOTIDE SEQUENCE [LARGE SCALE GENOMIC DNA]</scope>
    <source>
        <strain evidence="4">JAD2</strain>
    </source>
</reference>
<dbReference type="AlphaFoldDB" id="A0A212RT14"/>
<feature type="domain" description="Double zinc ribbon" evidence="2">
    <location>
        <begin position="20"/>
        <end position="72"/>
    </location>
</feature>
<dbReference type="Proteomes" id="UP000197025">
    <property type="component" value="Unassembled WGS sequence"/>
</dbReference>
<proteinExistence type="inferred from homology"/>
<dbReference type="InParanoid" id="A0A212RT14"/>
<dbReference type="Gene3D" id="3.40.50.2020">
    <property type="match status" value="1"/>
</dbReference>
<dbReference type="CDD" id="cd06223">
    <property type="entry name" value="PRTases_typeI"/>
    <property type="match status" value="1"/>
</dbReference>
<dbReference type="InterPro" id="IPR051910">
    <property type="entry name" value="ComF/GntX_DNA_util-trans"/>
</dbReference>
<dbReference type="InterPro" id="IPR029057">
    <property type="entry name" value="PRTase-like"/>
</dbReference>
<dbReference type="InterPro" id="IPR000836">
    <property type="entry name" value="PRTase_dom"/>
</dbReference>
<dbReference type="SUPFAM" id="SSF53271">
    <property type="entry name" value="PRTase-like"/>
    <property type="match status" value="1"/>
</dbReference>
<dbReference type="InterPro" id="IPR044005">
    <property type="entry name" value="DZR_2"/>
</dbReference>
<evidence type="ECO:0000313" key="3">
    <source>
        <dbReference type="EMBL" id="SNB75634.1"/>
    </source>
</evidence>
<dbReference type="OrthoDB" id="9779910at2"/>
<dbReference type="Pfam" id="PF18912">
    <property type="entry name" value="DZR_2"/>
    <property type="match status" value="1"/>
</dbReference>
<evidence type="ECO:0000259" key="2">
    <source>
        <dbReference type="Pfam" id="PF18912"/>
    </source>
</evidence>
<evidence type="ECO:0000313" key="4">
    <source>
        <dbReference type="Proteomes" id="UP000197025"/>
    </source>
</evidence>
<name>A0A212RT14_9CHLR</name>
<accession>A0A212RT14</accession>
<dbReference type="FunCoup" id="A0A212RT14">
    <property type="interactions" value="143"/>
</dbReference>
<dbReference type="PANTHER" id="PTHR47505:SF1">
    <property type="entry name" value="DNA UTILIZATION PROTEIN YHGH"/>
    <property type="match status" value="1"/>
</dbReference>